<dbReference type="InterPro" id="IPR052414">
    <property type="entry name" value="U3_snoRNA-assoc_WDR"/>
</dbReference>
<dbReference type="Pfam" id="PF04003">
    <property type="entry name" value="Utp12"/>
    <property type="match status" value="1"/>
</dbReference>
<dbReference type="EMBL" id="ML992687">
    <property type="protein sequence ID" value="KAF2209355.1"/>
    <property type="molecule type" value="Genomic_DNA"/>
</dbReference>
<dbReference type="AlphaFoldDB" id="A0A6A6F604"/>
<dbReference type="GO" id="GO:0005730">
    <property type="term" value="C:nucleolus"/>
    <property type="evidence" value="ECO:0007669"/>
    <property type="project" value="TreeGrafter"/>
</dbReference>
<evidence type="ECO:0000256" key="3">
    <source>
        <dbReference type="ARBA" id="ARBA00038335"/>
    </source>
</evidence>
<accession>A0A6A6F604</accession>
<evidence type="ECO:0000313" key="7">
    <source>
        <dbReference type="Proteomes" id="UP000799539"/>
    </source>
</evidence>
<feature type="compositionally biased region" description="Basic residues" evidence="4">
    <location>
        <begin position="1"/>
        <end position="10"/>
    </location>
</feature>
<evidence type="ECO:0000256" key="1">
    <source>
        <dbReference type="ARBA" id="ARBA00004123"/>
    </source>
</evidence>
<dbReference type="InterPro" id="IPR007148">
    <property type="entry name" value="SSU_processome_Utp12"/>
</dbReference>
<feature type="region of interest" description="Disordered" evidence="4">
    <location>
        <begin position="1"/>
        <end position="38"/>
    </location>
</feature>
<comment type="subcellular location">
    <subcellularLocation>
        <location evidence="1">Nucleus</location>
    </subcellularLocation>
</comment>
<keyword evidence="7" id="KW-1185">Reference proteome</keyword>
<gene>
    <name evidence="6" type="ORF">CERZMDRAFT_100557</name>
</gene>
<sequence>MSAATKRPRSRPAAPRSASPPPSAKRLKSSHRPAPSGLQALVDENARAGRQLGARLTNGIAKSNAHRVDESHVRAANDTSDADILAIAESTAPPRDDVISISSGEDSSDLGADAGDELAGEGHSGGKGNGDAAAGAEDSNDDQDVADVVPADEPTFGDMLQTRHPATIDVHKALRHENISGSNLVPAEGRSLVQPPSAGSLGTVLTQALKTNDKDLLESCFAMTEVHAIRATLQRQQSPQIATLLQRIAERIHQRPGRAGRLMIWIQWSLVTHGGYLANQPELMKKLKALARVTRERANGLQPLLHLKGKLDLLSAQLEARRNMQAQSRVAHAHDGADEQEVLYIEGHETTWSSDDEDTGPGASRQAHSMKNVRLDVNEAVLGSGGDGNPPNGFINGVEDDTSADEDDERYVGLLDLKAGEGDSDDQSDDEALQSDANSDDLEDSSADGDSEEEGEEEDVKQPKPQTLHRKK</sequence>
<dbReference type="Proteomes" id="UP000799539">
    <property type="component" value="Unassembled WGS sequence"/>
</dbReference>
<comment type="similarity">
    <text evidence="3">Belongs to the UTP5 family.</text>
</comment>
<dbReference type="PANTHER" id="PTHR44267">
    <property type="entry name" value="WD REPEAT-CONTAINING PROTEIN 43"/>
    <property type="match status" value="1"/>
</dbReference>
<protein>
    <recommendedName>
        <fullName evidence="5">Small-subunit processome Utp12 domain-containing protein</fullName>
    </recommendedName>
</protein>
<evidence type="ECO:0000259" key="5">
    <source>
        <dbReference type="Pfam" id="PF04003"/>
    </source>
</evidence>
<feature type="compositionally biased region" description="Acidic residues" evidence="4">
    <location>
        <begin position="422"/>
        <end position="459"/>
    </location>
</feature>
<evidence type="ECO:0000256" key="2">
    <source>
        <dbReference type="ARBA" id="ARBA00023242"/>
    </source>
</evidence>
<feature type="compositionally biased region" description="Acidic residues" evidence="4">
    <location>
        <begin position="398"/>
        <end position="409"/>
    </location>
</feature>
<reference evidence="6" key="1">
    <citation type="journal article" date="2020" name="Stud. Mycol.">
        <title>101 Dothideomycetes genomes: a test case for predicting lifestyles and emergence of pathogens.</title>
        <authorList>
            <person name="Haridas S."/>
            <person name="Albert R."/>
            <person name="Binder M."/>
            <person name="Bloem J."/>
            <person name="Labutti K."/>
            <person name="Salamov A."/>
            <person name="Andreopoulos B."/>
            <person name="Baker S."/>
            <person name="Barry K."/>
            <person name="Bills G."/>
            <person name="Bluhm B."/>
            <person name="Cannon C."/>
            <person name="Castanera R."/>
            <person name="Culley D."/>
            <person name="Daum C."/>
            <person name="Ezra D."/>
            <person name="Gonzalez J."/>
            <person name="Henrissat B."/>
            <person name="Kuo A."/>
            <person name="Liang C."/>
            <person name="Lipzen A."/>
            <person name="Lutzoni F."/>
            <person name="Magnuson J."/>
            <person name="Mondo S."/>
            <person name="Nolan M."/>
            <person name="Ohm R."/>
            <person name="Pangilinan J."/>
            <person name="Park H.-J."/>
            <person name="Ramirez L."/>
            <person name="Alfaro M."/>
            <person name="Sun H."/>
            <person name="Tritt A."/>
            <person name="Yoshinaga Y."/>
            <person name="Zwiers L.-H."/>
            <person name="Turgeon B."/>
            <person name="Goodwin S."/>
            <person name="Spatafora J."/>
            <person name="Crous P."/>
            <person name="Grigoriev I."/>
        </authorList>
    </citation>
    <scope>NUCLEOTIDE SEQUENCE</scope>
    <source>
        <strain evidence="6">SCOH1-5</strain>
    </source>
</reference>
<proteinExistence type="inferred from homology"/>
<organism evidence="6 7">
    <name type="scientific">Cercospora zeae-maydis SCOH1-5</name>
    <dbReference type="NCBI Taxonomy" id="717836"/>
    <lineage>
        <taxon>Eukaryota</taxon>
        <taxon>Fungi</taxon>
        <taxon>Dikarya</taxon>
        <taxon>Ascomycota</taxon>
        <taxon>Pezizomycotina</taxon>
        <taxon>Dothideomycetes</taxon>
        <taxon>Dothideomycetidae</taxon>
        <taxon>Mycosphaerellales</taxon>
        <taxon>Mycosphaerellaceae</taxon>
        <taxon>Cercospora</taxon>
    </lineage>
</organism>
<evidence type="ECO:0000256" key="4">
    <source>
        <dbReference type="SAM" id="MobiDB-lite"/>
    </source>
</evidence>
<feature type="region of interest" description="Disordered" evidence="4">
    <location>
        <begin position="53"/>
        <end position="159"/>
    </location>
</feature>
<keyword evidence="2" id="KW-0539">Nucleus</keyword>
<dbReference type="GO" id="GO:0000462">
    <property type="term" value="P:maturation of SSU-rRNA from tricistronic rRNA transcript (SSU-rRNA, 5.8S rRNA, LSU-rRNA)"/>
    <property type="evidence" value="ECO:0007669"/>
    <property type="project" value="TreeGrafter"/>
</dbReference>
<feature type="domain" description="Small-subunit processome Utp12" evidence="5">
    <location>
        <begin position="212"/>
        <end position="315"/>
    </location>
</feature>
<feature type="region of interest" description="Disordered" evidence="4">
    <location>
        <begin position="351"/>
        <end position="472"/>
    </location>
</feature>
<dbReference type="OrthoDB" id="30195at2759"/>
<dbReference type="PANTHER" id="PTHR44267:SF1">
    <property type="entry name" value="WD REPEAT-CONTAINING PROTEIN 43"/>
    <property type="match status" value="1"/>
</dbReference>
<evidence type="ECO:0000313" key="6">
    <source>
        <dbReference type="EMBL" id="KAF2209355.1"/>
    </source>
</evidence>
<feature type="compositionally biased region" description="Basic and acidic residues" evidence="4">
    <location>
        <begin position="66"/>
        <end position="75"/>
    </location>
</feature>
<name>A0A6A6F604_9PEZI</name>